<evidence type="ECO:0000259" key="4">
    <source>
        <dbReference type="Pfam" id="PF00912"/>
    </source>
</evidence>
<comment type="caution">
    <text evidence="5">The sequence shown here is derived from an EMBL/GenBank/DDBJ whole genome shotgun (WGS) entry which is preliminary data.</text>
</comment>
<keyword evidence="3" id="KW-0472">Membrane</keyword>
<gene>
    <name evidence="5" type="ORF">KQI20_09525</name>
</gene>
<feature type="domain" description="Glycosyl transferase family 51" evidence="4">
    <location>
        <begin position="128"/>
        <end position="291"/>
    </location>
</feature>
<feature type="compositionally biased region" description="Basic and acidic residues" evidence="2">
    <location>
        <begin position="48"/>
        <end position="61"/>
    </location>
</feature>
<name>A0ABS6DZ52_9FIRM</name>
<organism evidence="5 6">
    <name type="scientific">Intestinibacter bartlettii</name>
    <dbReference type="NCBI Taxonomy" id="261299"/>
    <lineage>
        <taxon>Bacteria</taxon>
        <taxon>Bacillati</taxon>
        <taxon>Bacillota</taxon>
        <taxon>Clostridia</taxon>
        <taxon>Peptostreptococcales</taxon>
        <taxon>Peptostreptococcaceae</taxon>
        <taxon>Intestinibacter</taxon>
    </lineage>
</organism>
<dbReference type="PANTHER" id="PTHR32282:SF33">
    <property type="entry name" value="PEPTIDOGLYCAN GLYCOSYLTRANSFERASE"/>
    <property type="match status" value="1"/>
</dbReference>
<proteinExistence type="predicted"/>
<dbReference type="PANTHER" id="PTHR32282">
    <property type="entry name" value="BINDING PROTEIN TRANSPEPTIDASE, PUTATIVE-RELATED"/>
    <property type="match status" value="1"/>
</dbReference>
<protein>
    <submittedName>
        <fullName evidence="5">Transglycosylase domain-containing protein</fullName>
    </submittedName>
</protein>
<dbReference type="RefSeq" id="WP_216570215.1">
    <property type="nucleotide sequence ID" value="NZ_JAHLOQ010000025.1"/>
</dbReference>
<keyword evidence="1" id="KW-0808">Transferase</keyword>
<feature type="compositionally biased region" description="Low complexity" evidence="2">
    <location>
        <begin position="38"/>
        <end position="47"/>
    </location>
</feature>
<reference evidence="5 6" key="1">
    <citation type="submission" date="2021-06" db="EMBL/GenBank/DDBJ databases">
        <authorList>
            <person name="Sun Q."/>
            <person name="Li D."/>
        </authorList>
    </citation>
    <scope>NUCLEOTIDE SEQUENCE [LARGE SCALE GENOMIC DNA]</scope>
    <source>
        <strain evidence="5 6">N19</strain>
    </source>
</reference>
<keyword evidence="3" id="KW-0812">Transmembrane</keyword>
<feature type="compositionally biased region" description="Low complexity" evidence="2">
    <location>
        <begin position="15"/>
        <end position="31"/>
    </location>
</feature>
<dbReference type="Proteomes" id="UP001196301">
    <property type="component" value="Unassembled WGS sequence"/>
</dbReference>
<feature type="region of interest" description="Disordered" evidence="2">
    <location>
        <begin position="1"/>
        <end position="61"/>
    </location>
</feature>
<dbReference type="InterPro" id="IPR050396">
    <property type="entry name" value="Glycosyltr_51/Transpeptidase"/>
</dbReference>
<keyword evidence="3" id="KW-1133">Transmembrane helix</keyword>
<keyword evidence="6" id="KW-1185">Reference proteome</keyword>
<dbReference type="EMBL" id="JAHLOQ010000025">
    <property type="protein sequence ID" value="MBU5336678.1"/>
    <property type="molecule type" value="Genomic_DNA"/>
</dbReference>
<sequence>MAENNENRIRRRKVSSTTSNNRNTVKNSNNSVKKKNTNIKNTRTNKNTKTDSIQEARRKREQNEQFELEREIYYRKKKIKRKKRLKIAVRLTSLLLVLAVIGGIVFSGFALYAVQGSPKVTKELIRENYISSEVVSDDQIPDDLKHAIVAMEDRRFYKHGGVDIKALVRSALNNLVTSSTQGGSTIDMQVSKNLLTSEDKTYKRKVLDMYNAIQMNKVMTKDEILCTYLNNIYLGKSAYGVAKGAKVYFNKDVSELNLAQCAMLAGITNNPYRFREHDQAKARQILVLDDMLEEGYITEDQYQEAVDDPTLFASEID</sequence>
<evidence type="ECO:0000256" key="2">
    <source>
        <dbReference type="SAM" id="MobiDB-lite"/>
    </source>
</evidence>
<dbReference type="InterPro" id="IPR001264">
    <property type="entry name" value="Glyco_trans_51"/>
</dbReference>
<evidence type="ECO:0000256" key="1">
    <source>
        <dbReference type="ARBA" id="ARBA00022679"/>
    </source>
</evidence>
<evidence type="ECO:0000313" key="5">
    <source>
        <dbReference type="EMBL" id="MBU5336678.1"/>
    </source>
</evidence>
<evidence type="ECO:0000313" key="6">
    <source>
        <dbReference type="Proteomes" id="UP001196301"/>
    </source>
</evidence>
<evidence type="ECO:0000256" key="3">
    <source>
        <dbReference type="SAM" id="Phobius"/>
    </source>
</evidence>
<feature type="transmembrane region" description="Helical" evidence="3">
    <location>
        <begin position="87"/>
        <end position="114"/>
    </location>
</feature>
<dbReference type="Pfam" id="PF00912">
    <property type="entry name" value="Transgly"/>
    <property type="match status" value="1"/>
</dbReference>
<accession>A0ABS6DZ52</accession>